<dbReference type="NCBIfam" id="NF006412">
    <property type="entry name" value="PRK08659.1"/>
    <property type="match status" value="1"/>
</dbReference>
<evidence type="ECO:0000259" key="2">
    <source>
        <dbReference type="Pfam" id="PF01855"/>
    </source>
</evidence>
<dbReference type="InterPro" id="IPR052368">
    <property type="entry name" value="2-oxoacid_oxidoreductase"/>
</dbReference>
<dbReference type="EMBL" id="JAKGUD010000018">
    <property type="protein sequence ID" value="MCF4143561.1"/>
    <property type="molecule type" value="Genomic_DNA"/>
</dbReference>
<keyword evidence="5" id="KW-1185">Reference proteome</keyword>
<dbReference type="PROSITE" id="PS51257">
    <property type="entry name" value="PROKAR_LIPOPROTEIN"/>
    <property type="match status" value="1"/>
</dbReference>
<accession>A0ABS9ESX5</accession>
<dbReference type="InterPro" id="IPR009014">
    <property type="entry name" value="Transketo_C/PFOR_II"/>
</dbReference>
<dbReference type="PANTHER" id="PTHR43088:SF1">
    <property type="entry name" value="SUBUNIT OF PYRUVATE:FLAVODOXIN OXIDOREDUCTASE"/>
    <property type="match status" value="1"/>
</dbReference>
<dbReference type="Pfam" id="PF17147">
    <property type="entry name" value="PFOR_II"/>
    <property type="match status" value="1"/>
</dbReference>
<dbReference type="Gene3D" id="3.40.50.970">
    <property type="match status" value="1"/>
</dbReference>
<dbReference type="InterPro" id="IPR033412">
    <property type="entry name" value="PFOR_II"/>
</dbReference>
<protein>
    <submittedName>
        <fullName evidence="4">2-oxoacid:acceptor oxidoreductase subunit alpha</fullName>
    </submittedName>
</protein>
<dbReference type="InterPro" id="IPR002880">
    <property type="entry name" value="Pyrv_Fd/Flavodoxin_OxRdtase_N"/>
</dbReference>
<dbReference type="SUPFAM" id="SSF52922">
    <property type="entry name" value="TK C-terminal domain-like"/>
    <property type="match status" value="1"/>
</dbReference>
<feature type="domain" description="Pyruvate flavodoxin/ferredoxin oxidoreductase pyrimidine binding" evidence="2">
    <location>
        <begin position="16"/>
        <end position="250"/>
    </location>
</feature>
<proteinExistence type="predicted"/>
<evidence type="ECO:0000313" key="5">
    <source>
        <dbReference type="Proteomes" id="UP001200430"/>
    </source>
</evidence>
<comment type="caution">
    <text evidence="4">The sequence shown here is derived from an EMBL/GenBank/DDBJ whole genome shotgun (WGS) entry which is preliminary data.</text>
</comment>
<dbReference type="Pfam" id="PF01855">
    <property type="entry name" value="POR_N"/>
    <property type="match status" value="1"/>
</dbReference>
<reference evidence="4 5" key="1">
    <citation type="submission" date="2022-01" db="EMBL/GenBank/DDBJ databases">
        <title>Dethiosulfovibrio faecalis sp. nov., a novel proteolytic, non-sulfur-reducing bacterium isolated from a marine aquaculture solid waste bioreactor.</title>
        <authorList>
            <person name="Grabowski S."/>
            <person name="Apolinario E."/>
            <person name="Schneider N."/>
            <person name="Marshall C.W."/>
            <person name="Sowers K.R."/>
        </authorList>
    </citation>
    <scope>NUCLEOTIDE SEQUENCE [LARGE SCALE GENOMIC DNA]</scope>
    <source>
        <strain evidence="4 5">DSM 12537</strain>
    </source>
</reference>
<dbReference type="CDD" id="cd07034">
    <property type="entry name" value="TPP_PYR_PFOR_IOR-alpha_like"/>
    <property type="match status" value="1"/>
</dbReference>
<evidence type="ECO:0000313" key="4">
    <source>
        <dbReference type="EMBL" id="MCF4143561.1"/>
    </source>
</evidence>
<dbReference type="Gene3D" id="3.40.50.920">
    <property type="match status" value="1"/>
</dbReference>
<sequence>MGKVAFWQGNEALAMGALAAGCRFFGGYPITPSTEIAEKMAEELPKLDGRFIQMEDEISAIAATIGASIAGSKALTATSGPGFSLKQENLGLAYEAEIPIVVVDVMRGGPSTGLPTKAGQQDVMQARWGTHGDHGTIAYAPSSVEECYTMAIDAFNAAEKYRQPVLIMSDAEIGHMREKIEIPDPEDVRISSRKKPTVEMDKFVPYKADPEDDIPPMASFGDGYRWHVTGLTHNDWGFPTNNADEIEKKMTRLMRKIDRFRDDIVRYDTESVEDADILVVSYGSVARSSSRAVKDARARGMKVGHFRPVTLWPFPDKELEKLARKVKTIIVPELNCGQMVLEVERAVHGKSRVVPMELVNGDLFHPKDILEKISQEVR</sequence>
<name>A0ABS9ESX5_9BACT</name>
<dbReference type="RefSeq" id="WP_236100287.1">
    <property type="nucleotide sequence ID" value="NZ_JAKGUD010000018.1"/>
</dbReference>
<dbReference type="PANTHER" id="PTHR43088">
    <property type="entry name" value="SUBUNIT OF PYRUVATE:FLAVODOXIN OXIDOREDUCTASE-RELATED"/>
    <property type="match status" value="1"/>
</dbReference>
<feature type="domain" description="Pyruvate:ferredoxin oxidoreductase core" evidence="3">
    <location>
        <begin position="275"/>
        <end position="369"/>
    </location>
</feature>
<keyword evidence="1" id="KW-0560">Oxidoreductase</keyword>
<dbReference type="SUPFAM" id="SSF52518">
    <property type="entry name" value="Thiamin diphosphate-binding fold (THDP-binding)"/>
    <property type="match status" value="1"/>
</dbReference>
<evidence type="ECO:0000256" key="1">
    <source>
        <dbReference type="ARBA" id="ARBA00023002"/>
    </source>
</evidence>
<dbReference type="InterPro" id="IPR029061">
    <property type="entry name" value="THDP-binding"/>
</dbReference>
<evidence type="ECO:0000259" key="3">
    <source>
        <dbReference type="Pfam" id="PF17147"/>
    </source>
</evidence>
<dbReference type="Proteomes" id="UP001200430">
    <property type="component" value="Unassembled WGS sequence"/>
</dbReference>
<organism evidence="4 5">
    <name type="scientific">Dethiosulfovibrio marinus</name>
    <dbReference type="NCBI Taxonomy" id="133532"/>
    <lineage>
        <taxon>Bacteria</taxon>
        <taxon>Thermotogati</taxon>
        <taxon>Synergistota</taxon>
        <taxon>Synergistia</taxon>
        <taxon>Synergistales</taxon>
        <taxon>Dethiosulfovibrionaceae</taxon>
        <taxon>Dethiosulfovibrio</taxon>
    </lineage>
</organism>
<gene>
    <name evidence="4" type="ORF">L2W38_12155</name>
</gene>